<reference evidence="2" key="2">
    <citation type="journal article" date="2014" name="ISME J.">
        <title>Microbial stratification in low pH oxic and suboxic macroscopic growths along an acid mine drainage.</title>
        <authorList>
            <person name="Mendez-Garcia C."/>
            <person name="Mesa V."/>
            <person name="Sprenger R.R."/>
            <person name="Richter M."/>
            <person name="Diez M.S."/>
            <person name="Solano J."/>
            <person name="Bargiela R."/>
            <person name="Golyshina O.V."/>
            <person name="Manteca A."/>
            <person name="Ramos J.L."/>
            <person name="Gallego J.R."/>
            <person name="Llorente I."/>
            <person name="Martins Dos Santos V.A."/>
            <person name="Jensen O.N."/>
            <person name="Pelaez A.I."/>
            <person name="Sanchez J."/>
            <person name="Ferrer M."/>
        </authorList>
    </citation>
    <scope>NUCLEOTIDE SEQUENCE</scope>
</reference>
<dbReference type="Pfam" id="PF03050">
    <property type="entry name" value="DDE_Tnp_IS66"/>
    <property type="match status" value="1"/>
</dbReference>
<evidence type="ECO:0000313" key="2">
    <source>
        <dbReference type="EMBL" id="EQD55824.1"/>
    </source>
</evidence>
<proteinExistence type="predicted"/>
<name>T1BRG4_9ZZZZ</name>
<feature type="domain" description="Transposase IS66 central" evidence="1">
    <location>
        <begin position="8"/>
        <end position="108"/>
    </location>
</feature>
<protein>
    <submittedName>
        <fullName evidence="2">Transposase IS66</fullName>
    </submittedName>
</protein>
<reference evidence="2" key="1">
    <citation type="submission" date="2013-08" db="EMBL/GenBank/DDBJ databases">
        <authorList>
            <person name="Mendez C."/>
            <person name="Richter M."/>
            <person name="Ferrer M."/>
            <person name="Sanchez J."/>
        </authorList>
    </citation>
    <scope>NUCLEOTIDE SEQUENCE</scope>
</reference>
<accession>T1BRG4</accession>
<gene>
    <name evidence="2" type="ORF">B1A_11784</name>
</gene>
<evidence type="ECO:0000259" key="1">
    <source>
        <dbReference type="Pfam" id="PF03050"/>
    </source>
</evidence>
<feature type="non-terminal residue" evidence="2">
    <location>
        <position position="151"/>
    </location>
</feature>
<dbReference type="PANTHER" id="PTHR33678">
    <property type="entry name" value="BLL1576 PROTEIN"/>
    <property type="match status" value="1"/>
</dbReference>
<dbReference type="InterPro" id="IPR052344">
    <property type="entry name" value="Transposase-related"/>
</dbReference>
<dbReference type="InterPro" id="IPR004291">
    <property type="entry name" value="Transposase_IS66_central"/>
</dbReference>
<sequence length="151" mass="17190">AWAGFWLDGIGTLYRLAEDPEHRVANRREILDHLALLRVRAEQERDDLTLPAECRKPAISLLAHWDGLTVFLDHPEVPLDNNASERGLRGPVVGRKNFWGFGKKWSAELSVCLYTLFATWSLHGLNLRTALSDYLSVCAQRGKSPEDLRPW</sequence>
<dbReference type="EMBL" id="AUZX01008468">
    <property type="protein sequence ID" value="EQD55824.1"/>
    <property type="molecule type" value="Genomic_DNA"/>
</dbReference>
<dbReference type="AlphaFoldDB" id="T1BRG4"/>
<feature type="non-terminal residue" evidence="2">
    <location>
        <position position="1"/>
    </location>
</feature>
<comment type="caution">
    <text evidence="2">The sequence shown here is derived from an EMBL/GenBank/DDBJ whole genome shotgun (WGS) entry which is preliminary data.</text>
</comment>
<organism evidence="2">
    <name type="scientific">mine drainage metagenome</name>
    <dbReference type="NCBI Taxonomy" id="410659"/>
    <lineage>
        <taxon>unclassified sequences</taxon>
        <taxon>metagenomes</taxon>
        <taxon>ecological metagenomes</taxon>
    </lineage>
</organism>